<evidence type="ECO:0000313" key="2">
    <source>
        <dbReference type="Proteomes" id="UP001281614"/>
    </source>
</evidence>
<dbReference type="Proteomes" id="UP001281614">
    <property type="component" value="Unassembled WGS sequence"/>
</dbReference>
<proteinExistence type="predicted"/>
<dbReference type="AlphaFoldDB" id="A0AAE0CYK3"/>
<organism evidence="1 2">
    <name type="scientific">Colletotrichum kahawae</name>
    <name type="common">Coffee berry disease fungus</name>
    <dbReference type="NCBI Taxonomy" id="34407"/>
    <lineage>
        <taxon>Eukaryota</taxon>
        <taxon>Fungi</taxon>
        <taxon>Dikarya</taxon>
        <taxon>Ascomycota</taxon>
        <taxon>Pezizomycotina</taxon>
        <taxon>Sordariomycetes</taxon>
        <taxon>Hypocreomycetidae</taxon>
        <taxon>Glomerellales</taxon>
        <taxon>Glomerellaceae</taxon>
        <taxon>Colletotrichum</taxon>
        <taxon>Colletotrichum gloeosporioides species complex</taxon>
    </lineage>
</organism>
<comment type="caution">
    <text evidence="1">The sequence shown here is derived from an EMBL/GenBank/DDBJ whole genome shotgun (WGS) entry which is preliminary data.</text>
</comment>
<dbReference type="EMBL" id="VYYT01000875">
    <property type="protein sequence ID" value="KAK2728913.1"/>
    <property type="molecule type" value="Genomic_DNA"/>
</dbReference>
<accession>A0AAE0CYK3</accession>
<gene>
    <name evidence="1" type="ORF">CKAH01_10741</name>
</gene>
<protein>
    <submittedName>
        <fullName evidence="1">Uncharacterized protein</fullName>
    </submittedName>
</protein>
<evidence type="ECO:0000313" key="1">
    <source>
        <dbReference type="EMBL" id="KAK2728913.1"/>
    </source>
</evidence>
<reference evidence="1" key="1">
    <citation type="submission" date="2023-02" db="EMBL/GenBank/DDBJ databases">
        <title>Colletotrichum kahawae CIFC_Que2 genome sequencing and assembly.</title>
        <authorList>
            <person name="Baroncelli R."/>
        </authorList>
    </citation>
    <scope>NUCLEOTIDE SEQUENCE</scope>
    <source>
        <strain evidence="1">CIFC_Que2</strain>
    </source>
</reference>
<keyword evidence="2" id="KW-1185">Reference proteome</keyword>
<name>A0AAE0CYK3_COLKA</name>
<sequence length="113" mass="12502">MSPTRLPRLLLALTPSPSPRYPLTTFAIEDVPTTAVEWVSAQRLPPDAASGAFPEKSMGGSKWWLSTAYWRRDENAKSAYDGTLGAGQRQPTQRFDEVSLTASFHRVGRVKLP</sequence>